<evidence type="ECO:0000256" key="2">
    <source>
        <dbReference type="ARBA" id="ARBA00012411"/>
    </source>
</evidence>
<proteinExistence type="inferred from homology"/>
<evidence type="ECO:0000256" key="1">
    <source>
        <dbReference type="ARBA" id="ARBA00008832"/>
    </source>
</evidence>
<dbReference type="InterPro" id="IPR000719">
    <property type="entry name" value="Prot_kinase_dom"/>
</dbReference>
<dbReference type="OrthoDB" id="192887at2759"/>
<dbReference type="PROSITE" id="PS00108">
    <property type="entry name" value="PROTEIN_KINASE_ST"/>
    <property type="match status" value="1"/>
</dbReference>
<feature type="compositionally biased region" description="Polar residues" evidence="13">
    <location>
        <begin position="390"/>
        <end position="411"/>
    </location>
</feature>
<dbReference type="CDD" id="cd07852">
    <property type="entry name" value="STKc_MAPK15-like"/>
    <property type="match status" value="1"/>
</dbReference>
<comment type="cofactor">
    <cofactor evidence="12">
        <name>Mg(2+)</name>
        <dbReference type="ChEBI" id="CHEBI:18420"/>
    </cofactor>
</comment>
<dbReference type="InterPro" id="IPR011009">
    <property type="entry name" value="Kinase-like_dom_sf"/>
</dbReference>
<comment type="activity regulation">
    <text evidence="12">Activated by threonine and tyrosine phosphorylation.</text>
</comment>
<comment type="similarity">
    <text evidence="1">Belongs to the protein kinase superfamily. CMGC Ser/Thr protein kinase family. MAP kinase subfamily.</text>
</comment>
<dbReference type="FunFam" id="3.30.200.20:FF:000166">
    <property type="entry name" value="Mitogen-activated protein kinase"/>
    <property type="match status" value="1"/>
</dbReference>
<dbReference type="InterPro" id="IPR003527">
    <property type="entry name" value="MAP_kinase_CS"/>
</dbReference>
<dbReference type="PROSITE" id="PS00107">
    <property type="entry name" value="PROTEIN_KINASE_ATP"/>
    <property type="match status" value="1"/>
</dbReference>
<evidence type="ECO:0000256" key="6">
    <source>
        <dbReference type="ARBA" id="ARBA00022777"/>
    </source>
</evidence>
<dbReference type="EMBL" id="LSYV01000017">
    <property type="protein sequence ID" value="KXZ50454.1"/>
    <property type="molecule type" value="Genomic_DNA"/>
</dbReference>
<evidence type="ECO:0000256" key="9">
    <source>
        <dbReference type="ARBA" id="ARBA00048312"/>
    </source>
</evidence>
<dbReference type="SMART" id="SM00220">
    <property type="entry name" value="S_TKc"/>
    <property type="match status" value="1"/>
</dbReference>
<dbReference type="SUPFAM" id="SSF56112">
    <property type="entry name" value="Protein kinase-like (PK-like)"/>
    <property type="match status" value="1"/>
</dbReference>
<dbReference type="InterPro" id="IPR017441">
    <property type="entry name" value="Protein_kinase_ATP_BS"/>
</dbReference>
<feature type="compositionally biased region" description="Low complexity" evidence="13">
    <location>
        <begin position="369"/>
        <end position="389"/>
    </location>
</feature>
<dbReference type="Gene3D" id="1.10.510.10">
    <property type="entry name" value="Transferase(Phosphotransferase) domain 1"/>
    <property type="match status" value="1"/>
</dbReference>
<protein>
    <recommendedName>
        <fullName evidence="2 12">Mitogen-activated protein kinase</fullName>
        <ecNumber evidence="2 12">2.7.11.24</ecNumber>
    </recommendedName>
</protein>
<evidence type="ECO:0000256" key="7">
    <source>
        <dbReference type="ARBA" id="ARBA00022840"/>
    </source>
</evidence>
<dbReference type="PROSITE" id="PS01351">
    <property type="entry name" value="MAPK"/>
    <property type="match status" value="1"/>
</dbReference>
<evidence type="ECO:0000313" key="15">
    <source>
        <dbReference type="EMBL" id="KXZ50454.1"/>
    </source>
</evidence>
<dbReference type="EC" id="2.7.11.24" evidence="2 12"/>
<evidence type="ECO:0000256" key="12">
    <source>
        <dbReference type="RuleBase" id="RU361165"/>
    </source>
</evidence>
<gene>
    <name evidence="15" type="ORF">GPECTOR_16g628</name>
</gene>
<keyword evidence="12" id="KW-0460">Magnesium</keyword>
<sequence length="442" mass="48439">MTEEEVDKHILKKYEIQQKLGKGAYGVVWKAVDRKTREVVALKKIFDAFQNATDAQRTFREVMFLQDLNSHDNIIRLLNVLKAENDRDLYLVFEYMETDLHAVIRANILEEVHKQYIMYQLFKALKYMHSGELLHRDIKPSNLLLNSDCAVKLADFGLARSVSQLNAADGQNPILTDYVATRWYRAPEILLGSTKYTFGVDMWSSGCILGELLLGKPLFPGSSTMNQLDRIVEFCGRPSPSDIAAIDSPFAATMMDSCSVVGGRRGAELLPNASPEALDLLSRLSAEAALRHPYVAQFHNPADEPVCHRIIVLPISDNTKYTVSEYRERLYGEILKKKKEVVKQMKEREAALAAARAAAPTPSSAVGTSHSASGGYHQSGGASQGAGHSNHTSASGGYRTTNENSAPTTNAAARRKSVENGVAAGAAAAGGRTSVSQHGSRR</sequence>
<evidence type="ECO:0000256" key="11">
    <source>
        <dbReference type="RuleBase" id="RU000304"/>
    </source>
</evidence>
<dbReference type="PROSITE" id="PS50011">
    <property type="entry name" value="PROTEIN_KINASE_DOM"/>
    <property type="match status" value="1"/>
</dbReference>
<comment type="caution">
    <text evidence="15">The sequence shown here is derived from an EMBL/GenBank/DDBJ whole genome shotgun (WGS) entry which is preliminary data.</text>
</comment>
<dbReference type="GO" id="GO:0005524">
    <property type="term" value="F:ATP binding"/>
    <property type="evidence" value="ECO:0007669"/>
    <property type="project" value="UniProtKB-UniRule"/>
</dbReference>
<comment type="catalytic activity">
    <reaction evidence="9">
        <text>L-seryl-[protein] + ATP = O-phospho-L-seryl-[protein] + ADP + H(+)</text>
        <dbReference type="Rhea" id="RHEA:17989"/>
        <dbReference type="Rhea" id="RHEA-COMP:9863"/>
        <dbReference type="Rhea" id="RHEA-COMP:11604"/>
        <dbReference type="ChEBI" id="CHEBI:15378"/>
        <dbReference type="ChEBI" id="CHEBI:29999"/>
        <dbReference type="ChEBI" id="CHEBI:30616"/>
        <dbReference type="ChEBI" id="CHEBI:83421"/>
        <dbReference type="ChEBI" id="CHEBI:456216"/>
        <dbReference type="EC" id="2.7.11.24"/>
    </reaction>
</comment>
<keyword evidence="16" id="KW-1185">Reference proteome</keyword>
<organism evidence="15 16">
    <name type="scientific">Gonium pectorale</name>
    <name type="common">Green alga</name>
    <dbReference type="NCBI Taxonomy" id="33097"/>
    <lineage>
        <taxon>Eukaryota</taxon>
        <taxon>Viridiplantae</taxon>
        <taxon>Chlorophyta</taxon>
        <taxon>core chlorophytes</taxon>
        <taxon>Chlorophyceae</taxon>
        <taxon>CS clade</taxon>
        <taxon>Chlamydomonadales</taxon>
        <taxon>Volvocaceae</taxon>
        <taxon>Gonium</taxon>
    </lineage>
</organism>
<feature type="compositionally biased region" description="Polar residues" evidence="13">
    <location>
        <begin position="433"/>
        <end position="442"/>
    </location>
</feature>
<dbReference type="FunFam" id="1.10.510.10:FF:000238">
    <property type="entry name" value="Mitogen-activated protein kinase"/>
    <property type="match status" value="1"/>
</dbReference>
<dbReference type="STRING" id="33097.A0A150GKY7"/>
<keyword evidence="5 10" id="KW-0547">Nucleotide-binding</keyword>
<feature type="domain" description="Protein kinase" evidence="14">
    <location>
        <begin position="14"/>
        <end position="295"/>
    </location>
</feature>
<keyword evidence="4 12" id="KW-0808">Transferase</keyword>
<evidence type="ECO:0000256" key="3">
    <source>
        <dbReference type="ARBA" id="ARBA00022527"/>
    </source>
</evidence>
<name>A0A150GKY7_GONPE</name>
<feature type="region of interest" description="Disordered" evidence="13">
    <location>
        <begin position="353"/>
        <end position="442"/>
    </location>
</feature>
<evidence type="ECO:0000256" key="4">
    <source>
        <dbReference type="ARBA" id="ARBA00022679"/>
    </source>
</evidence>
<keyword evidence="3 11" id="KW-0723">Serine/threonine-protein kinase</keyword>
<dbReference type="InterPro" id="IPR050117">
    <property type="entry name" value="MAPK"/>
</dbReference>
<keyword evidence="7 10" id="KW-0067">ATP-binding</keyword>
<dbReference type="AlphaFoldDB" id="A0A150GKY7"/>
<feature type="binding site" evidence="10">
    <location>
        <position position="43"/>
    </location>
    <ligand>
        <name>ATP</name>
        <dbReference type="ChEBI" id="CHEBI:30616"/>
    </ligand>
</feature>
<comment type="catalytic activity">
    <reaction evidence="8 12">
        <text>L-threonyl-[protein] + ATP = O-phospho-L-threonyl-[protein] + ADP + H(+)</text>
        <dbReference type="Rhea" id="RHEA:46608"/>
        <dbReference type="Rhea" id="RHEA-COMP:11060"/>
        <dbReference type="Rhea" id="RHEA-COMP:11605"/>
        <dbReference type="ChEBI" id="CHEBI:15378"/>
        <dbReference type="ChEBI" id="CHEBI:30013"/>
        <dbReference type="ChEBI" id="CHEBI:30616"/>
        <dbReference type="ChEBI" id="CHEBI:61977"/>
        <dbReference type="ChEBI" id="CHEBI:456216"/>
        <dbReference type="EC" id="2.7.11.24"/>
    </reaction>
</comment>
<evidence type="ECO:0000313" key="16">
    <source>
        <dbReference type="Proteomes" id="UP000075714"/>
    </source>
</evidence>
<dbReference type="GO" id="GO:0106310">
    <property type="term" value="F:protein serine kinase activity"/>
    <property type="evidence" value="ECO:0007669"/>
    <property type="project" value="RHEA"/>
</dbReference>
<keyword evidence="6 12" id="KW-0418">Kinase</keyword>
<dbReference type="GO" id="GO:0004707">
    <property type="term" value="F:MAP kinase activity"/>
    <property type="evidence" value="ECO:0007669"/>
    <property type="project" value="UniProtKB-EC"/>
</dbReference>
<evidence type="ECO:0000256" key="13">
    <source>
        <dbReference type="SAM" id="MobiDB-lite"/>
    </source>
</evidence>
<accession>A0A150GKY7</accession>
<dbReference type="InterPro" id="IPR008271">
    <property type="entry name" value="Ser/Thr_kinase_AS"/>
</dbReference>
<evidence type="ECO:0000256" key="8">
    <source>
        <dbReference type="ARBA" id="ARBA00047592"/>
    </source>
</evidence>
<dbReference type="Pfam" id="PF00069">
    <property type="entry name" value="Pkinase"/>
    <property type="match status" value="1"/>
</dbReference>
<reference evidence="16" key="1">
    <citation type="journal article" date="2016" name="Nat. Commun.">
        <title>The Gonium pectorale genome demonstrates co-option of cell cycle regulation during the evolution of multicellularity.</title>
        <authorList>
            <person name="Hanschen E.R."/>
            <person name="Marriage T.N."/>
            <person name="Ferris P.J."/>
            <person name="Hamaji T."/>
            <person name="Toyoda A."/>
            <person name="Fujiyama A."/>
            <person name="Neme R."/>
            <person name="Noguchi H."/>
            <person name="Minakuchi Y."/>
            <person name="Suzuki M."/>
            <person name="Kawai-Toyooka H."/>
            <person name="Smith D.R."/>
            <person name="Sparks H."/>
            <person name="Anderson J."/>
            <person name="Bakaric R."/>
            <person name="Luria V."/>
            <person name="Karger A."/>
            <person name="Kirschner M.W."/>
            <person name="Durand P.M."/>
            <person name="Michod R.E."/>
            <person name="Nozaki H."/>
            <person name="Olson B.J."/>
        </authorList>
    </citation>
    <scope>NUCLEOTIDE SEQUENCE [LARGE SCALE GENOMIC DNA]</scope>
    <source>
        <strain evidence="16">NIES-2863</strain>
    </source>
</reference>
<evidence type="ECO:0000256" key="10">
    <source>
        <dbReference type="PROSITE-ProRule" id="PRU10141"/>
    </source>
</evidence>
<evidence type="ECO:0000259" key="14">
    <source>
        <dbReference type="PROSITE" id="PS50011"/>
    </source>
</evidence>
<dbReference type="PANTHER" id="PTHR24055">
    <property type="entry name" value="MITOGEN-ACTIVATED PROTEIN KINASE"/>
    <property type="match status" value="1"/>
</dbReference>
<evidence type="ECO:0000256" key="5">
    <source>
        <dbReference type="ARBA" id="ARBA00022741"/>
    </source>
</evidence>
<dbReference type="Proteomes" id="UP000075714">
    <property type="component" value="Unassembled WGS sequence"/>
</dbReference>
<comment type="similarity">
    <text evidence="12">Belongs to the protein kinase superfamily. Ser/Thr protein kinase family. MAP kinase subfamily.</text>
</comment>
<dbReference type="Gene3D" id="3.30.200.20">
    <property type="entry name" value="Phosphorylase Kinase, domain 1"/>
    <property type="match status" value="1"/>
</dbReference>